<gene>
    <name evidence="1" type="primary">44</name>
    <name evidence="1" type="ORF">ATCC29399BT_44</name>
</gene>
<evidence type="ECO:0000313" key="2">
    <source>
        <dbReference type="Proteomes" id="UP000008046"/>
    </source>
</evidence>
<accession>K4HN46</accession>
<dbReference type="Proteomes" id="UP000008046">
    <property type="component" value="Segment"/>
</dbReference>
<dbReference type="KEGG" id="vg:13827348"/>
<proteinExistence type="predicted"/>
<organism evidence="1 2">
    <name type="scientific">Propionibacterium phage ATCC29399B_T</name>
    <dbReference type="NCBI Taxonomy" id="1229793"/>
    <lineage>
        <taxon>Viruses</taxon>
        <taxon>Duplodnaviria</taxon>
        <taxon>Heunggongvirae</taxon>
        <taxon>Uroviricota</taxon>
        <taxon>Caudoviricetes</taxon>
        <taxon>Pahexavirus</taxon>
        <taxon>Pahexavirus ATCC29399BT</taxon>
    </lineage>
</organism>
<dbReference type="GeneID" id="13827348"/>
<keyword evidence="2" id="KW-1185">Reference proteome</keyword>
<reference evidence="1 2" key="1">
    <citation type="journal article" date="2012" name="MBio">
        <title>Propionibacterium acnes Bacteriophages Display Limited Genetic Diversity and Broad Killing Activity against Bacterial Skin Isolates.</title>
        <authorList>
            <person name="Marinelli L.J."/>
            <person name="Fitz-Gibbon S."/>
            <person name="Hayes C."/>
            <person name="Bowman C."/>
            <person name="Inkeles M."/>
            <person name="Loncaric A."/>
            <person name="Russell D.A."/>
            <person name="Jacobs-Sera D."/>
            <person name="Cokus S."/>
            <person name="Pellegrini M."/>
            <person name="Kim J."/>
            <person name="Miller J.F."/>
            <person name="Hatfull G.F."/>
            <person name="Modlin R.L."/>
        </authorList>
    </citation>
    <scope>NUCLEOTIDE SEQUENCE [LARGE SCALE GENOMIC DNA]</scope>
</reference>
<protein>
    <submittedName>
        <fullName evidence="1">Uncharacterized protein</fullName>
    </submittedName>
</protein>
<dbReference type="RefSeq" id="YP_006906940.1">
    <property type="nucleotide sequence ID" value="NC_018847.1"/>
</dbReference>
<dbReference type="EMBL" id="JX262224">
    <property type="protein sequence ID" value="AFT97915.1"/>
    <property type="molecule type" value="Genomic_DNA"/>
</dbReference>
<sequence length="34" mass="3911">MPRSDTSTFAMWAYLDSLDHLSHLLSPRHTPETP</sequence>
<evidence type="ECO:0000313" key="1">
    <source>
        <dbReference type="EMBL" id="AFT97915.1"/>
    </source>
</evidence>
<name>K4HN46_9CAUD</name>